<dbReference type="AlphaFoldDB" id="A0A081QQM1"/>
<dbReference type="EMBL" id="JPFY01000013">
    <property type="protein sequence ID" value="KEQ45244.1"/>
    <property type="molecule type" value="Genomic_DNA"/>
</dbReference>
<reference evidence="2 3" key="1">
    <citation type="submission" date="2014-05" db="EMBL/GenBank/DDBJ databases">
        <authorList>
            <person name="Daugherty S.C."/>
            <person name="Tallon L.J."/>
            <person name="Sadzewicz L."/>
            <person name="Kilian M."/>
            <person name="Tettelin H."/>
        </authorList>
    </citation>
    <scope>NUCLEOTIDE SEQUENCE [LARGE SCALE GENOMIC DNA]</scope>
    <source>
        <strain evidence="2 3">SK578</strain>
    </source>
</reference>
<proteinExistence type="predicted"/>
<dbReference type="RefSeq" id="WP_235228655.1">
    <property type="nucleotide sequence ID" value="NZ_JPFY01000013.1"/>
</dbReference>
<evidence type="ECO:0000259" key="1">
    <source>
        <dbReference type="Pfam" id="PF19804"/>
    </source>
</evidence>
<feature type="domain" description="DUF6287" evidence="1">
    <location>
        <begin position="247"/>
        <end position="279"/>
    </location>
</feature>
<comment type="caution">
    <text evidence="2">The sequence shown here is derived from an EMBL/GenBank/DDBJ whole genome shotgun (WGS) entry which is preliminary data.</text>
</comment>
<dbReference type="Proteomes" id="UP000028089">
    <property type="component" value="Unassembled WGS sequence"/>
</dbReference>
<gene>
    <name evidence="2" type="ORF">SK578_1342</name>
</gene>
<sequence>MTVEYYLTNLNSSNITKLAMIKKTTLLTILALTSLTLVACHQKQEDTTSASTEQTSSTSTEAFSSSSEVKKTDYSLYNEVIEKYSQPQNKPSKDINPKANLKDNYSQLYSDIDYCLYDFDKNGTDELIVALKIKSGKHDILDIRTIQNDKVIQLTNAENHLDFIGEKVIFVPLEDGYFQLSSTSGGKQSHKLYKLNTNTPDLELLTESDTEAGLGTRPPLLNQDTFSWKSVTNPISGETTPSQEIKGMNLSAIQNGDFSSISGTWRNSAGVELVFDEHGLISDNSQVSIEHAKEIDHYLKTSLLPKNGGAGGSALAFLPAGIPLTTAITSSPENGYKDPSEISQDRLWTGQQLIEGNSSGFFYKVE</sequence>
<dbReference type="PATRIC" id="fig|28037.93.peg.1295"/>
<evidence type="ECO:0000313" key="3">
    <source>
        <dbReference type="Proteomes" id="UP000028089"/>
    </source>
</evidence>
<evidence type="ECO:0000313" key="2">
    <source>
        <dbReference type="EMBL" id="KEQ45244.1"/>
    </source>
</evidence>
<dbReference type="Pfam" id="PF19804">
    <property type="entry name" value="DUF6287"/>
    <property type="match status" value="1"/>
</dbReference>
<organism evidence="2 3">
    <name type="scientific">Streptococcus mitis</name>
    <dbReference type="NCBI Taxonomy" id="28037"/>
    <lineage>
        <taxon>Bacteria</taxon>
        <taxon>Bacillati</taxon>
        <taxon>Bacillota</taxon>
        <taxon>Bacilli</taxon>
        <taxon>Lactobacillales</taxon>
        <taxon>Streptococcaceae</taxon>
        <taxon>Streptococcus</taxon>
        <taxon>Streptococcus mitis group</taxon>
    </lineage>
</organism>
<protein>
    <recommendedName>
        <fullName evidence="1">DUF6287 domain-containing protein</fullName>
    </recommendedName>
</protein>
<dbReference type="InterPro" id="IPR046254">
    <property type="entry name" value="DUF6287"/>
</dbReference>
<accession>A0A081QQM1</accession>
<name>A0A081QQM1_STRMT</name>